<keyword evidence="10" id="KW-0999">Mitochondrion inner membrane</keyword>
<feature type="transmembrane region" description="Helical" evidence="20">
    <location>
        <begin position="322"/>
        <end position="343"/>
    </location>
</feature>
<gene>
    <name evidence="23" type="primary">cob</name>
</gene>
<geneLocation type="mitochondrion" evidence="23"/>
<evidence type="ECO:0000256" key="6">
    <source>
        <dbReference type="ARBA" id="ARBA00022617"/>
    </source>
</evidence>
<dbReference type="GO" id="GO:0046872">
    <property type="term" value="F:metal ion binding"/>
    <property type="evidence" value="ECO:0007669"/>
    <property type="project" value="UniProtKB-UniRule"/>
</dbReference>
<accession>B9ZSK5</accession>
<dbReference type="PANTHER" id="PTHR19271:SF16">
    <property type="entry name" value="CYTOCHROME B"/>
    <property type="match status" value="1"/>
</dbReference>
<keyword evidence="6 19" id="KW-0349">Heme</keyword>
<evidence type="ECO:0000256" key="5">
    <source>
        <dbReference type="ARBA" id="ARBA00022448"/>
    </source>
</evidence>
<comment type="cofactor">
    <cofactor evidence="20">
        <name>heme b</name>
        <dbReference type="ChEBI" id="CHEBI:60344"/>
    </cofactor>
    <text evidence="20">Binds 2 heme groups non-covalently.</text>
</comment>
<feature type="transmembrane region" description="Helical" evidence="20">
    <location>
        <begin position="80"/>
        <end position="101"/>
    </location>
</feature>
<dbReference type="InterPro" id="IPR036150">
    <property type="entry name" value="Cyt_b/b6_C_sf"/>
</dbReference>
<keyword evidence="9 19" id="KW-0479">Metal-binding</keyword>
<dbReference type="SUPFAM" id="SSF81648">
    <property type="entry name" value="a domain/subunit of cytochrome bc1 complex (Ubiquinol-cytochrome c reductase)"/>
    <property type="match status" value="1"/>
</dbReference>
<evidence type="ECO:0000256" key="15">
    <source>
        <dbReference type="ARBA" id="ARBA00023128"/>
    </source>
</evidence>
<feature type="domain" description="Cytochrome b/b6 C-terminal region profile" evidence="22">
    <location>
        <begin position="213"/>
        <end position="381"/>
    </location>
</feature>
<evidence type="ECO:0000256" key="2">
    <source>
        <dbReference type="ARBA" id="ARBA00004448"/>
    </source>
</evidence>
<evidence type="ECO:0000256" key="4">
    <source>
        <dbReference type="ARBA" id="ARBA00013531"/>
    </source>
</evidence>
<evidence type="ECO:0000256" key="16">
    <source>
        <dbReference type="ARBA" id="ARBA00023136"/>
    </source>
</evidence>
<sequence length="381" mass="43803">MLSNKPLRLSHPLFKIANNSLVDLPTPTNISAWWNFGSLLGLCLMIQIITGLFLAMHYTANIEMAFSSVSHICRDVNYGWLLRTLHANGASFFFICIYLHIGRGMYYGSYKLLHTWMIGVLILFLVMATAFLGYVLPWGQMSFWGATVITNLLSAIPYLGTTLVQWIWGGFAVDNATLTRFFTFHFVLPFIISALVLIHLLFLHQTGSNNPIGMNSNIDKIPFHPYFSYKDLFGFIMMLMILTMLTLINPYLLGDPDNFIPANPLVTPVHIQPEWYFLFAYAILRSIPNKLGGVIALVMSIAILFILPFFNLNKFQGNQFYPINQMMFWSMFAIVILLTWIGARPVEDPYIIMGQILTIMYFSYYLINPLIYKMWDFMLYN</sequence>
<feature type="transmembrane region" description="Helical" evidence="20">
    <location>
        <begin position="33"/>
        <end position="59"/>
    </location>
</feature>
<evidence type="ECO:0000256" key="18">
    <source>
        <dbReference type="PIRSR" id="PIRSR038885-1"/>
    </source>
</evidence>
<reference evidence="23" key="1">
    <citation type="submission" date="2007-02" db="EMBL/GenBank/DDBJ databases">
        <title>Coleopteran suborder relationships using mitochondrial protein coding sequences.</title>
        <authorList>
            <person name="Pons J."/>
            <person name="Balke M."/>
            <person name="Ribera I."/>
        </authorList>
    </citation>
    <scope>NUCLEOTIDE SEQUENCE</scope>
</reference>
<dbReference type="GO" id="GO:0016491">
    <property type="term" value="F:oxidoreductase activity"/>
    <property type="evidence" value="ECO:0007669"/>
    <property type="project" value="UniProtKB-UniRule"/>
</dbReference>
<keyword evidence="11 20" id="KW-0249">Electron transport</keyword>
<keyword evidence="13 19" id="KW-0408">Iron</keyword>
<feature type="binding site" evidence="18">
    <location>
        <position position="204"/>
    </location>
    <ligand>
        <name>a ubiquinone</name>
        <dbReference type="ChEBI" id="CHEBI:16389"/>
    </ligand>
</feature>
<feature type="transmembrane region" description="Helical" evidence="20">
    <location>
        <begin position="291"/>
        <end position="310"/>
    </location>
</feature>
<feature type="transmembrane region" description="Helical" evidence="20">
    <location>
        <begin position="113"/>
        <end position="136"/>
    </location>
</feature>
<dbReference type="Pfam" id="PF00033">
    <property type="entry name" value="Cytochrome_B"/>
    <property type="match status" value="1"/>
</dbReference>
<evidence type="ECO:0000313" key="23">
    <source>
        <dbReference type="EMBL" id="CAM35442.1"/>
    </source>
</evidence>
<dbReference type="InterPro" id="IPR048260">
    <property type="entry name" value="Cytochrome_b_C_euk/bac"/>
</dbReference>
<comment type="function">
    <text evidence="1 20">Component of the ubiquinol-cytochrome c reductase complex (complex III or cytochrome b-c1 complex) that is part of the mitochondrial respiratory chain. The b-c1 complex mediates electron transfer from ubiquinol to cytochrome c. Contributes to the generation of a proton gradient across the mitochondrial membrane that is then used for ATP synthesis.</text>
</comment>
<feature type="transmembrane region" description="Helical" evidence="20">
    <location>
        <begin position="232"/>
        <end position="253"/>
    </location>
</feature>
<evidence type="ECO:0000256" key="13">
    <source>
        <dbReference type="ARBA" id="ARBA00023004"/>
    </source>
</evidence>
<dbReference type="PROSITE" id="PS51002">
    <property type="entry name" value="CYTB_NTER"/>
    <property type="match status" value="1"/>
</dbReference>
<dbReference type="GO" id="GO:0045275">
    <property type="term" value="C:respiratory chain complex III"/>
    <property type="evidence" value="ECO:0007669"/>
    <property type="project" value="InterPro"/>
</dbReference>
<dbReference type="InterPro" id="IPR005798">
    <property type="entry name" value="Cyt_b/b6_C"/>
</dbReference>
<dbReference type="GO" id="GO:0005743">
    <property type="term" value="C:mitochondrial inner membrane"/>
    <property type="evidence" value="ECO:0007669"/>
    <property type="project" value="UniProtKB-SubCell"/>
</dbReference>
<dbReference type="GO" id="GO:0008121">
    <property type="term" value="F:quinol-cytochrome-c reductase activity"/>
    <property type="evidence" value="ECO:0007669"/>
    <property type="project" value="InterPro"/>
</dbReference>
<dbReference type="AlphaFoldDB" id="B9ZSK5"/>
<feature type="transmembrane region" description="Helical" evidence="20">
    <location>
        <begin position="148"/>
        <end position="169"/>
    </location>
</feature>
<evidence type="ECO:0000259" key="22">
    <source>
        <dbReference type="PROSITE" id="PS51003"/>
    </source>
</evidence>
<feature type="domain" description="Cytochrome b/b6 N-terminal region profile" evidence="21">
    <location>
        <begin position="1"/>
        <end position="212"/>
    </location>
</feature>
<keyword evidence="7 20" id="KW-0679">Respiratory chain</keyword>
<evidence type="ECO:0000256" key="3">
    <source>
        <dbReference type="ARBA" id="ARBA00011649"/>
    </source>
</evidence>
<keyword evidence="15 20" id="KW-0496">Mitochondrion</keyword>
<evidence type="ECO:0000256" key="11">
    <source>
        <dbReference type="ARBA" id="ARBA00022982"/>
    </source>
</evidence>
<dbReference type="PIRSF" id="PIRSF038885">
    <property type="entry name" value="COB"/>
    <property type="match status" value="1"/>
</dbReference>
<evidence type="ECO:0000256" key="20">
    <source>
        <dbReference type="RuleBase" id="RU362117"/>
    </source>
</evidence>
<proteinExistence type="inferred from homology"/>
<evidence type="ECO:0000256" key="19">
    <source>
        <dbReference type="PIRSR" id="PIRSR038885-2"/>
    </source>
</evidence>
<organism evidence="23">
    <name type="scientific">Hydroscapha granulum</name>
    <name type="common">Skiff beetle</name>
    <name type="synonym">Limnebius granulum</name>
    <dbReference type="NCBI Taxonomy" id="426698"/>
    <lineage>
        <taxon>Eukaryota</taxon>
        <taxon>Metazoa</taxon>
        <taxon>Ecdysozoa</taxon>
        <taxon>Arthropoda</taxon>
        <taxon>Hexapoda</taxon>
        <taxon>Insecta</taxon>
        <taxon>Pterygota</taxon>
        <taxon>Neoptera</taxon>
        <taxon>Endopterygota</taxon>
        <taxon>Coleoptera</taxon>
        <taxon>Myxophaga</taxon>
        <taxon>Hydroscaphidae</taxon>
        <taxon>Hydroscapha</taxon>
    </lineage>
</organism>
<keyword evidence="12 20" id="KW-1133">Transmembrane helix</keyword>
<dbReference type="PROSITE" id="PS51003">
    <property type="entry name" value="CYTB_CTER"/>
    <property type="match status" value="1"/>
</dbReference>
<dbReference type="SUPFAM" id="SSF81342">
    <property type="entry name" value="Transmembrane di-heme cytochromes"/>
    <property type="match status" value="1"/>
</dbReference>
<keyword evidence="16 20" id="KW-0472">Membrane</keyword>
<comment type="subcellular location">
    <subcellularLocation>
        <location evidence="2">Mitochondrion inner membrane</location>
        <topology evidence="2">Multi-pass membrane protein</topology>
    </subcellularLocation>
</comment>
<feature type="transmembrane region" description="Helical" evidence="20">
    <location>
        <begin position="350"/>
        <end position="372"/>
    </location>
</feature>
<feature type="binding site" description="axial binding residue" evidence="19">
    <location>
        <position position="100"/>
    </location>
    <ligand>
        <name>heme b</name>
        <dbReference type="ChEBI" id="CHEBI:60344"/>
        <label>b566</label>
    </ligand>
    <ligandPart>
        <name>Fe</name>
        <dbReference type="ChEBI" id="CHEBI:18248"/>
    </ligandPart>
</feature>
<dbReference type="CDD" id="cd00290">
    <property type="entry name" value="cytochrome_b_C"/>
    <property type="match status" value="1"/>
</dbReference>
<comment type="similarity">
    <text evidence="17 20">Belongs to the cytochrome b family.</text>
</comment>
<dbReference type="InterPro" id="IPR048259">
    <property type="entry name" value="Cytochrome_b_N_euk/bac"/>
</dbReference>
<evidence type="ECO:0000256" key="17">
    <source>
        <dbReference type="ARBA" id="ARBA00061233"/>
    </source>
</evidence>
<evidence type="ECO:0000256" key="12">
    <source>
        <dbReference type="ARBA" id="ARBA00022989"/>
    </source>
</evidence>
<evidence type="ECO:0000259" key="21">
    <source>
        <dbReference type="PROSITE" id="PS51002"/>
    </source>
</evidence>
<dbReference type="EMBL" id="AM493667">
    <property type="protein sequence ID" value="CAM35442.1"/>
    <property type="molecule type" value="Genomic_DNA"/>
</dbReference>
<evidence type="ECO:0000256" key="14">
    <source>
        <dbReference type="ARBA" id="ARBA00023075"/>
    </source>
</evidence>
<feature type="binding site" description="axial binding residue" evidence="19">
    <location>
        <position position="185"/>
    </location>
    <ligand>
        <name>heme b</name>
        <dbReference type="ChEBI" id="CHEBI:60344"/>
        <label>b562</label>
    </ligand>
    <ligandPart>
        <name>Fe</name>
        <dbReference type="ChEBI" id="CHEBI:18248"/>
    </ligandPart>
</feature>
<dbReference type="CDD" id="cd00284">
    <property type="entry name" value="Cytochrome_b_N"/>
    <property type="match status" value="1"/>
</dbReference>
<comment type="cofactor">
    <cofactor evidence="19">
        <name>heme</name>
        <dbReference type="ChEBI" id="CHEBI:30413"/>
    </cofactor>
    <text evidence="19">Binds 2 heme groups non-covalently.</text>
</comment>
<dbReference type="InterPro" id="IPR005797">
    <property type="entry name" value="Cyt_b/b6_N"/>
</dbReference>
<evidence type="ECO:0000256" key="10">
    <source>
        <dbReference type="ARBA" id="ARBA00022792"/>
    </source>
</evidence>
<protein>
    <recommendedName>
        <fullName evidence="4 20">Cytochrome b</fullName>
    </recommendedName>
</protein>
<evidence type="ECO:0000256" key="9">
    <source>
        <dbReference type="ARBA" id="ARBA00022723"/>
    </source>
</evidence>
<dbReference type="InterPro" id="IPR030689">
    <property type="entry name" value="Cytochrome_b"/>
</dbReference>
<dbReference type="Gene3D" id="1.20.810.10">
    <property type="entry name" value="Cytochrome Bc1 Complex, Chain C"/>
    <property type="match status" value="1"/>
</dbReference>
<comment type="subunit">
    <text evidence="3">The main subunits of complex b-c1 are: cytochrome b, cytochrome c1 and the Rieske protein.</text>
</comment>
<dbReference type="InterPro" id="IPR016174">
    <property type="entry name" value="Di-haem_cyt_TM"/>
</dbReference>
<evidence type="ECO:0000256" key="7">
    <source>
        <dbReference type="ARBA" id="ARBA00022660"/>
    </source>
</evidence>
<dbReference type="GO" id="GO:0006122">
    <property type="term" value="P:mitochondrial electron transport, ubiquinol to cytochrome c"/>
    <property type="evidence" value="ECO:0007669"/>
    <property type="project" value="TreeGrafter"/>
</dbReference>
<feature type="transmembrane region" description="Helical" evidence="20">
    <location>
        <begin position="181"/>
        <end position="203"/>
    </location>
</feature>
<keyword evidence="8 20" id="KW-0812">Transmembrane</keyword>
<dbReference type="Pfam" id="PF00032">
    <property type="entry name" value="Cytochrom_B_C"/>
    <property type="match status" value="1"/>
</dbReference>
<feature type="binding site" description="axial binding residue" evidence="19">
    <location>
        <position position="86"/>
    </location>
    <ligand>
        <name>heme b</name>
        <dbReference type="ChEBI" id="CHEBI:60344"/>
        <label>b562</label>
    </ligand>
    <ligandPart>
        <name>Fe</name>
        <dbReference type="ChEBI" id="CHEBI:18248"/>
    </ligandPart>
</feature>
<name>B9ZSK5_HYDGN</name>
<evidence type="ECO:0000256" key="8">
    <source>
        <dbReference type="ARBA" id="ARBA00022692"/>
    </source>
</evidence>
<keyword evidence="5 20" id="KW-0813">Transport</keyword>
<dbReference type="InterPro" id="IPR027387">
    <property type="entry name" value="Cytb/b6-like_sf"/>
</dbReference>
<evidence type="ECO:0000256" key="1">
    <source>
        <dbReference type="ARBA" id="ARBA00002566"/>
    </source>
</evidence>
<dbReference type="PANTHER" id="PTHR19271">
    <property type="entry name" value="CYTOCHROME B"/>
    <property type="match status" value="1"/>
</dbReference>
<keyword evidence="14" id="KW-0830">Ubiquinone</keyword>
<feature type="binding site" description="axial binding residue" evidence="19">
    <location>
        <position position="199"/>
    </location>
    <ligand>
        <name>heme b</name>
        <dbReference type="ChEBI" id="CHEBI:60344"/>
        <label>b566</label>
    </ligand>
    <ligandPart>
        <name>Fe</name>
        <dbReference type="ChEBI" id="CHEBI:18248"/>
    </ligandPart>
</feature>
<dbReference type="FunFam" id="1.20.810.10:FF:000002">
    <property type="entry name" value="Cytochrome b"/>
    <property type="match status" value="1"/>
</dbReference>